<dbReference type="Pfam" id="PF07715">
    <property type="entry name" value="Plug"/>
    <property type="match status" value="1"/>
</dbReference>
<feature type="chain" id="PRO_5020454534" evidence="8">
    <location>
        <begin position="28"/>
        <end position="1066"/>
    </location>
</feature>
<dbReference type="OrthoDB" id="830178at2"/>
<dbReference type="Gene3D" id="2.170.130.10">
    <property type="entry name" value="TonB-dependent receptor, plug domain"/>
    <property type="match status" value="1"/>
</dbReference>
<dbReference type="EMBL" id="SWBP01000005">
    <property type="protein sequence ID" value="TKB96255.1"/>
    <property type="molecule type" value="Genomic_DNA"/>
</dbReference>
<dbReference type="Gene3D" id="2.40.170.20">
    <property type="entry name" value="TonB-dependent receptor, beta-barrel domain"/>
    <property type="match status" value="1"/>
</dbReference>
<keyword evidence="4 7" id="KW-0812">Transmembrane</keyword>
<dbReference type="InterPro" id="IPR037066">
    <property type="entry name" value="Plug_dom_sf"/>
</dbReference>
<feature type="signal peptide" evidence="8">
    <location>
        <begin position="1"/>
        <end position="27"/>
    </location>
</feature>
<keyword evidence="8" id="KW-0732">Signal</keyword>
<evidence type="ECO:0000256" key="7">
    <source>
        <dbReference type="PROSITE-ProRule" id="PRU01360"/>
    </source>
</evidence>
<evidence type="ECO:0000256" key="6">
    <source>
        <dbReference type="ARBA" id="ARBA00023237"/>
    </source>
</evidence>
<organism evidence="10 11">
    <name type="scientific">Pedobacter cryophilus</name>
    <dbReference type="NCBI Taxonomy" id="2571271"/>
    <lineage>
        <taxon>Bacteria</taxon>
        <taxon>Pseudomonadati</taxon>
        <taxon>Bacteroidota</taxon>
        <taxon>Sphingobacteriia</taxon>
        <taxon>Sphingobacteriales</taxon>
        <taxon>Sphingobacteriaceae</taxon>
        <taxon>Pedobacter</taxon>
    </lineage>
</organism>
<reference evidence="10 11" key="1">
    <citation type="submission" date="2019-04" db="EMBL/GenBank/DDBJ databases">
        <title>Pedobacter sp. AR-3-17 sp. nov., isolated from Arctic soil.</title>
        <authorList>
            <person name="Dahal R.H."/>
            <person name="Kim D.-U."/>
        </authorList>
    </citation>
    <scope>NUCLEOTIDE SEQUENCE [LARGE SCALE GENOMIC DNA]</scope>
    <source>
        <strain evidence="10 11">AR-3-17</strain>
    </source>
</reference>
<dbReference type="InterPro" id="IPR039426">
    <property type="entry name" value="TonB-dep_rcpt-like"/>
</dbReference>
<sequence length="1066" mass="117234">MLTINKSIKKILVFGLVIFTYSTSMFAQTDSLSKVSSISRDPAYKNLVKISGLVKDAATGSPIIGANITVEGYSAAITGENGKFTINVPNLQSAVVVSGANYQTKEVALKGKLNVEVILYEETYRSVYDVAVLPFSSDLKNRIPYAVNSINNNQAWKKPTETPDSYLQGSFAGLDVVRRSGTPDIGANMYLRGYNSLYATSQPLIVVDGMIFDNNSYGASLVEGHQNNSLANIDIKDIENITLIKDGGSLYGTKGANGVLLITTTKVKDVATHLDFAAYGGVNQNVKALPVMQANDYRIYLSDVLKSKGLTDAAVQAQPYMNDDPNTGFYTYHNNTNWQNEVTDDATSQNYYLRVTGGDDIATYALSLGYLDNNGIINNTSLTRYQTRFNANFNLSKKLEAYTNLSFSRSEQDLNNQALGSKKSPLYLSLIKAPFLSPNEISELGISSPNFSDTDIFGISNPSVVVSDAFVAKNNSYRFMGSFGFGYAFNNKFKLNTLFGVTFNKVRENMFVPQIGVSADVLTTAIGYNQTSASLQRLFSVYNDTWLSFNHDFNQNHKLTSNLGFRYNSNKSEYDTGLSYNTASDDFITLNSGQTTLRTVGGSLGKWNWLNTYANLNYSAFSKYFVAFNLAVDGSSRFGQEIPSALAIGNYRYAVLPSVAASWLVSSEDFMANAAFVESLKLRLSYGLAGNDDIGNYAAKTYYVSQNFLGRQGLVRGNIGNPELKWETNTKFNAGVDAAFLKDRLNISLDFYHNKISDMLIYEPVYTSSGFNYALTNSGAMRNLGLELGLNGRLINKSDLKWDMGLTLATNHNKVNQLPNNDDLITEYGGATILTRVGEKANSFYGYKTNGVYASDTEAATAGLQNKTAEGALIPFKGGDVRFIDTNNDLVIDANDQQIIGDANPDLVGSYSNKLVYKRFTLDAFFTFNLGNDLYNGLRANLEAMSGLENQTLSINNRWRTNGQVTNVPAAVFGDPMQNSRFSDRWVEDGSYLRLRALSLSYNVPLKSSFIRNATIYATANNVVTFTKYLGYDPEFNGNSSVFARGVDLGMNPLYKSMQLGVRIGL</sequence>
<evidence type="ECO:0000256" key="2">
    <source>
        <dbReference type="ARBA" id="ARBA00022448"/>
    </source>
</evidence>
<proteinExistence type="inferred from homology"/>
<evidence type="ECO:0000256" key="4">
    <source>
        <dbReference type="ARBA" id="ARBA00022692"/>
    </source>
</evidence>
<accession>A0A4U1BV86</accession>
<dbReference type="PROSITE" id="PS52016">
    <property type="entry name" value="TONB_DEPENDENT_REC_3"/>
    <property type="match status" value="1"/>
</dbReference>
<dbReference type="AlphaFoldDB" id="A0A4U1BV86"/>
<evidence type="ECO:0000256" key="1">
    <source>
        <dbReference type="ARBA" id="ARBA00004571"/>
    </source>
</evidence>
<keyword evidence="11" id="KW-1185">Reference proteome</keyword>
<comment type="similarity">
    <text evidence="7">Belongs to the TonB-dependent receptor family.</text>
</comment>
<dbReference type="NCBIfam" id="TIGR04056">
    <property type="entry name" value="OMP_RagA_SusC"/>
    <property type="match status" value="1"/>
</dbReference>
<protein>
    <submittedName>
        <fullName evidence="10">SusC/RagA family TonB-linked outer membrane protein</fullName>
    </submittedName>
</protein>
<dbReference type="InterPro" id="IPR036942">
    <property type="entry name" value="Beta-barrel_TonB_sf"/>
</dbReference>
<dbReference type="RefSeq" id="WP_136827122.1">
    <property type="nucleotide sequence ID" value="NZ_SWBP01000005.1"/>
</dbReference>
<keyword evidence="6 7" id="KW-0998">Cell outer membrane</keyword>
<keyword evidence="2 7" id="KW-0813">Transport</keyword>
<dbReference type="InterPro" id="IPR008969">
    <property type="entry name" value="CarboxyPept-like_regulatory"/>
</dbReference>
<keyword evidence="3 7" id="KW-1134">Transmembrane beta strand</keyword>
<dbReference type="GO" id="GO:0009279">
    <property type="term" value="C:cell outer membrane"/>
    <property type="evidence" value="ECO:0007669"/>
    <property type="project" value="UniProtKB-SubCell"/>
</dbReference>
<dbReference type="Proteomes" id="UP000308181">
    <property type="component" value="Unassembled WGS sequence"/>
</dbReference>
<evidence type="ECO:0000313" key="10">
    <source>
        <dbReference type="EMBL" id="TKB96255.1"/>
    </source>
</evidence>
<dbReference type="Gene3D" id="2.60.40.1120">
    <property type="entry name" value="Carboxypeptidase-like, regulatory domain"/>
    <property type="match status" value="1"/>
</dbReference>
<keyword evidence="5 7" id="KW-0472">Membrane</keyword>
<dbReference type="Pfam" id="PF13715">
    <property type="entry name" value="CarbopepD_reg_2"/>
    <property type="match status" value="1"/>
</dbReference>
<feature type="domain" description="TonB-dependent receptor plug" evidence="9">
    <location>
        <begin position="141"/>
        <end position="259"/>
    </location>
</feature>
<evidence type="ECO:0000256" key="3">
    <source>
        <dbReference type="ARBA" id="ARBA00022452"/>
    </source>
</evidence>
<comment type="subcellular location">
    <subcellularLocation>
        <location evidence="1 7">Cell outer membrane</location>
        <topology evidence="1 7">Multi-pass membrane protein</topology>
    </subcellularLocation>
</comment>
<evidence type="ECO:0000259" key="9">
    <source>
        <dbReference type="Pfam" id="PF07715"/>
    </source>
</evidence>
<evidence type="ECO:0000256" key="5">
    <source>
        <dbReference type="ARBA" id="ARBA00023136"/>
    </source>
</evidence>
<evidence type="ECO:0000313" key="11">
    <source>
        <dbReference type="Proteomes" id="UP000308181"/>
    </source>
</evidence>
<evidence type="ECO:0000256" key="8">
    <source>
        <dbReference type="SAM" id="SignalP"/>
    </source>
</evidence>
<name>A0A4U1BV86_9SPHI</name>
<dbReference type="SUPFAM" id="SSF56935">
    <property type="entry name" value="Porins"/>
    <property type="match status" value="1"/>
</dbReference>
<dbReference type="SUPFAM" id="SSF49464">
    <property type="entry name" value="Carboxypeptidase regulatory domain-like"/>
    <property type="match status" value="1"/>
</dbReference>
<gene>
    <name evidence="10" type="ORF">FA046_13790</name>
</gene>
<dbReference type="InterPro" id="IPR023996">
    <property type="entry name" value="TonB-dep_OMP_SusC/RagA"/>
</dbReference>
<comment type="caution">
    <text evidence="10">The sequence shown here is derived from an EMBL/GenBank/DDBJ whole genome shotgun (WGS) entry which is preliminary data.</text>
</comment>
<dbReference type="InterPro" id="IPR012910">
    <property type="entry name" value="Plug_dom"/>
</dbReference>